<evidence type="ECO:0000256" key="5">
    <source>
        <dbReference type="SAM" id="MobiDB-lite"/>
    </source>
</evidence>
<keyword evidence="2" id="KW-0500">Molybdenum</keyword>
<accession>A0A4R4SIH6</accession>
<comment type="cofactor">
    <cofactor evidence="1">
        <name>Mo-bis(molybdopterin guanine dinucleotide)</name>
        <dbReference type="ChEBI" id="CHEBI:60539"/>
    </cofactor>
</comment>
<dbReference type="InterPro" id="IPR050612">
    <property type="entry name" value="Prok_Mopterin_Oxidored"/>
</dbReference>
<dbReference type="GO" id="GO:0030288">
    <property type="term" value="C:outer membrane-bounded periplasmic space"/>
    <property type="evidence" value="ECO:0007669"/>
    <property type="project" value="TreeGrafter"/>
</dbReference>
<dbReference type="Gene3D" id="3.40.50.740">
    <property type="match status" value="1"/>
</dbReference>
<feature type="compositionally biased region" description="Basic and acidic residues" evidence="5">
    <location>
        <begin position="18"/>
        <end position="30"/>
    </location>
</feature>
<gene>
    <name evidence="8" type="ORF">E1283_32565</name>
</gene>
<evidence type="ECO:0000259" key="7">
    <source>
        <dbReference type="Pfam" id="PF18364"/>
    </source>
</evidence>
<evidence type="ECO:0000313" key="8">
    <source>
        <dbReference type="EMBL" id="TDC63330.1"/>
    </source>
</evidence>
<proteinExistence type="predicted"/>
<dbReference type="InterPro" id="IPR006656">
    <property type="entry name" value="Mopterin_OxRdtase"/>
</dbReference>
<dbReference type="PANTHER" id="PTHR43742:SF10">
    <property type="entry name" value="TRIMETHYLAMINE-N-OXIDE REDUCTASE 2"/>
    <property type="match status" value="1"/>
</dbReference>
<dbReference type="Proteomes" id="UP000295345">
    <property type="component" value="Unassembled WGS sequence"/>
</dbReference>
<dbReference type="InterPro" id="IPR006655">
    <property type="entry name" value="Mopterin_OxRdtase_prok_CS"/>
</dbReference>
<keyword evidence="4" id="KW-0560">Oxidoreductase</keyword>
<evidence type="ECO:0000256" key="3">
    <source>
        <dbReference type="ARBA" id="ARBA00022723"/>
    </source>
</evidence>
<dbReference type="Gene3D" id="3.90.55.10">
    <property type="entry name" value="Dimethylsulfoxide Reductase, domain 3"/>
    <property type="match status" value="1"/>
</dbReference>
<comment type="caution">
    <text evidence="8">The sequence shown here is derived from an EMBL/GenBank/DDBJ whole genome shotgun (WGS) entry which is preliminary data.</text>
</comment>
<name>A0A4R4SIH6_9ACTN</name>
<evidence type="ECO:0000256" key="2">
    <source>
        <dbReference type="ARBA" id="ARBA00022505"/>
    </source>
</evidence>
<dbReference type="PROSITE" id="PS00490">
    <property type="entry name" value="MOLYBDOPTERIN_PROK_2"/>
    <property type="match status" value="1"/>
</dbReference>
<dbReference type="Pfam" id="PF18364">
    <property type="entry name" value="Molybdopterin_N"/>
    <property type="match status" value="1"/>
</dbReference>
<dbReference type="RefSeq" id="WP_132821767.1">
    <property type="nucleotide sequence ID" value="NZ_SMKI01000567.1"/>
</dbReference>
<dbReference type="Gene3D" id="3.40.228.10">
    <property type="entry name" value="Dimethylsulfoxide Reductase, domain 2"/>
    <property type="match status" value="1"/>
</dbReference>
<dbReference type="OrthoDB" id="7376058at2"/>
<dbReference type="GO" id="GO:0016491">
    <property type="term" value="F:oxidoreductase activity"/>
    <property type="evidence" value="ECO:0007669"/>
    <property type="project" value="UniProtKB-KW"/>
</dbReference>
<feature type="domain" description="Molybdopterin oxidoreductase" evidence="6">
    <location>
        <begin position="49"/>
        <end position="503"/>
    </location>
</feature>
<evidence type="ECO:0000256" key="1">
    <source>
        <dbReference type="ARBA" id="ARBA00001942"/>
    </source>
</evidence>
<sequence length="608" mass="66576">MRGHPHSSHYGAFHAAHHPADDRLTVRPDPGDPEPSPLLGNLPGFTRARVDRPHVRRGWLTDGPGPDERRGRDAFVPVEWDEIIPLLAGELDRVRTAHGNSAVFGGSYGWGSAGRFHHAQSQVHRFLNHLGGYTRSVNTYSLGASRNLLCHVVGDDRSIVEPTTYLVLAEHTDLFVCFGGMPAKNSQVNSGGVSRHSAAGQLRAARDRGARFVLVSPLRDDLADELDAEWIAPLPGTDTALLLALAYVLLVERRYDAAFCATHVTGFDVFRDYVLGAADGVPKTPAWAAAVCGVPADRIAPLAREMAAHRTLVSLSWSLQRAHRGEQPVWAGIALAALLGQIGLPGGGFGHGYGATAGTGAGLLPYGLPTLPQGTNPVPDFIPVARIADLLLHPGESYAYDGRRLTYPDTRLVYWTGGNPFHHHQDLARLRRAFTRPDTVVVHEPFWTATARHADIVLPATTTLEREDLGAARQDPVLVAMHRVAAPRGQARDDYAIFADLAHELGVGAEFTEGRTAREWLVHLYEGWRADLPPEHTPPEDFDAFWHAGRVTLTGRRLRHTLYERFRADPKRHPLATPSGRIELYSATVASFGYDDCPGQRRLLARLQ</sequence>
<dbReference type="PANTHER" id="PTHR43742">
    <property type="entry name" value="TRIMETHYLAMINE-N-OXIDE REDUCTASE"/>
    <property type="match status" value="1"/>
</dbReference>
<dbReference type="Pfam" id="PF00384">
    <property type="entry name" value="Molybdopterin"/>
    <property type="match status" value="1"/>
</dbReference>
<dbReference type="GO" id="GO:0009055">
    <property type="term" value="F:electron transfer activity"/>
    <property type="evidence" value="ECO:0007669"/>
    <property type="project" value="TreeGrafter"/>
</dbReference>
<feature type="domain" description="Molybdopterin oxidoreductase N-terminal" evidence="7">
    <location>
        <begin position="6"/>
        <end position="46"/>
    </location>
</feature>
<dbReference type="GO" id="GO:0030151">
    <property type="term" value="F:molybdenum ion binding"/>
    <property type="evidence" value="ECO:0007669"/>
    <property type="project" value="TreeGrafter"/>
</dbReference>
<reference evidence="8 9" key="1">
    <citation type="submission" date="2019-03" db="EMBL/GenBank/DDBJ databases">
        <title>Draft genome sequences of novel Actinobacteria.</title>
        <authorList>
            <person name="Sahin N."/>
            <person name="Ay H."/>
            <person name="Saygin H."/>
        </authorList>
    </citation>
    <scope>NUCLEOTIDE SEQUENCE [LARGE SCALE GENOMIC DNA]</scope>
    <source>
        <strain evidence="8 9">DSM 41900</strain>
    </source>
</reference>
<feature type="region of interest" description="Disordered" evidence="5">
    <location>
        <begin position="1"/>
        <end position="45"/>
    </location>
</feature>
<dbReference type="GO" id="GO:0009061">
    <property type="term" value="P:anaerobic respiration"/>
    <property type="evidence" value="ECO:0007669"/>
    <property type="project" value="TreeGrafter"/>
</dbReference>
<keyword evidence="9" id="KW-1185">Reference proteome</keyword>
<dbReference type="InterPro" id="IPR041460">
    <property type="entry name" value="Molybdopterin_N"/>
</dbReference>
<evidence type="ECO:0000259" key="6">
    <source>
        <dbReference type="Pfam" id="PF00384"/>
    </source>
</evidence>
<dbReference type="SUPFAM" id="SSF53706">
    <property type="entry name" value="Formate dehydrogenase/DMSO reductase, domains 1-3"/>
    <property type="match status" value="1"/>
</dbReference>
<keyword evidence="3" id="KW-0479">Metal-binding</keyword>
<evidence type="ECO:0000256" key="4">
    <source>
        <dbReference type="ARBA" id="ARBA00023002"/>
    </source>
</evidence>
<dbReference type="EMBL" id="SMKI01000567">
    <property type="protein sequence ID" value="TDC63330.1"/>
    <property type="molecule type" value="Genomic_DNA"/>
</dbReference>
<protein>
    <submittedName>
        <fullName evidence="8">Molybdopterin oxidoreductase</fullName>
    </submittedName>
</protein>
<evidence type="ECO:0000313" key="9">
    <source>
        <dbReference type="Proteomes" id="UP000295345"/>
    </source>
</evidence>
<feature type="non-terminal residue" evidence="8">
    <location>
        <position position="608"/>
    </location>
</feature>
<organism evidence="8 9">
    <name type="scientific">Streptomyces hainanensis</name>
    <dbReference type="NCBI Taxonomy" id="402648"/>
    <lineage>
        <taxon>Bacteria</taxon>
        <taxon>Bacillati</taxon>
        <taxon>Actinomycetota</taxon>
        <taxon>Actinomycetes</taxon>
        <taxon>Kitasatosporales</taxon>
        <taxon>Streptomycetaceae</taxon>
        <taxon>Streptomyces</taxon>
    </lineage>
</organism>
<dbReference type="AlphaFoldDB" id="A0A4R4SIH6"/>